<comment type="caution">
    <text evidence="2">The sequence shown here is derived from an EMBL/GenBank/DDBJ whole genome shotgun (WGS) entry which is preliminary data.</text>
</comment>
<keyword evidence="1" id="KW-0732">Signal</keyword>
<dbReference type="AlphaFoldDB" id="A0A9D2D5F2"/>
<reference evidence="2" key="1">
    <citation type="journal article" date="2021" name="PeerJ">
        <title>Extensive microbial diversity within the chicken gut microbiome revealed by metagenomics and culture.</title>
        <authorList>
            <person name="Gilroy R."/>
            <person name="Ravi A."/>
            <person name="Getino M."/>
            <person name="Pursley I."/>
            <person name="Horton D.L."/>
            <person name="Alikhan N.F."/>
            <person name="Baker D."/>
            <person name="Gharbi K."/>
            <person name="Hall N."/>
            <person name="Watson M."/>
            <person name="Adriaenssens E.M."/>
            <person name="Foster-Nyarko E."/>
            <person name="Jarju S."/>
            <person name="Secka A."/>
            <person name="Antonio M."/>
            <person name="Oren A."/>
            <person name="Chaudhuri R.R."/>
            <person name="La Ragione R."/>
            <person name="Hildebrand F."/>
            <person name="Pallen M.J."/>
        </authorList>
    </citation>
    <scope>NUCLEOTIDE SEQUENCE</scope>
    <source>
        <strain evidence="2">CHK192-19661</strain>
    </source>
</reference>
<reference evidence="2" key="2">
    <citation type="submission" date="2021-04" db="EMBL/GenBank/DDBJ databases">
        <authorList>
            <person name="Gilroy R."/>
        </authorList>
    </citation>
    <scope>NUCLEOTIDE SEQUENCE</scope>
    <source>
        <strain evidence="2">CHK192-19661</strain>
    </source>
</reference>
<proteinExistence type="predicted"/>
<dbReference type="Proteomes" id="UP000824025">
    <property type="component" value="Unassembled WGS sequence"/>
</dbReference>
<sequence length="366" mass="39609">MKRKKIALAALVVAGALALSACSVRVETLFAANWLSAPSAGYIPDYYEKLTYGISFAADEGSSLSVQIDAENSSFTMETEAFDFYPGNSEYSHVYRLRTELTLSASYVYTAEDGTQTTVAAFGGANDTEESDADDPAKEVTEVWFRSKADGGNLEPICSTSTYYSYSPAGMSSSGVYLYNYSVNIEYTENGNVAAIKYTDHWADLAEGEAQVSDNLLKARLFDTEERTYSGLQDDYTAVDHGQLLFAGRGIGFTSAEESGHTLTVFTPNYGAQNVSLTCSEIATRTFTFSLDGTNEERQIAVASVTASVISNGGNGGPSHTVYYAQKGSDSDNPYYCMPIQIEKPFGFGIGTMTLSLTEARHTRTE</sequence>
<name>A0A9D2D5F2_9FIRM</name>
<evidence type="ECO:0000313" key="3">
    <source>
        <dbReference type="Proteomes" id="UP000824025"/>
    </source>
</evidence>
<feature type="signal peptide" evidence="1">
    <location>
        <begin position="1"/>
        <end position="21"/>
    </location>
</feature>
<dbReference type="PROSITE" id="PS51257">
    <property type="entry name" value="PROKAR_LIPOPROTEIN"/>
    <property type="match status" value="1"/>
</dbReference>
<accession>A0A9D2D5F2</accession>
<evidence type="ECO:0000256" key="1">
    <source>
        <dbReference type="SAM" id="SignalP"/>
    </source>
</evidence>
<organism evidence="2 3">
    <name type="scientific">Candidatus Borkfalkia avicola</name>
    <dbReference type="NCBI Taxonomy" id="2838503"/>
    <lineage>
        <taxon>Bacteria</taxon>
        <taxon>Bacillati</taxon>
        <taxon>Bacillota</taxon>
        <taxon>Clostridia</taxon>
        <taxon>Christensenellales</taxon>
        <taxon>Christensenellaceae</taxon>
        <taxon>Candidatus Borkfalkia</taxon>
    </lineage>
</organism>
<evidence type="ECO:0000313" key="2">
    <source>
        <dbReference type="EMBL" id="HIZ08883.1"/>
    </source>
</evidence>
<feature type="chain" id="PRO_5039044074" evidence="1">
    <location>
        <begin position="22"/>
        <end position="366"/>
    </location>
</feature>
<protein>
    <submittedName>
        <fullName evidence="2">Uncharacterized protein</fullName>
    </submittedName>
</protein>
<gene>
    <name evidence="2" type="ORF">H9726_00205</name>
</gene>
<dbReference type="EMBL" id="DXCF01000002">
    <property type="protein sequence ID" value="HIZ08883.1"/>
    <property type="molecule type" value="Genomic_DNA"/>
</dbReference>